<evidence type="ECO:0000256" key="9">
    <source>
        <dbReference type="ARBA" id="ARBA00023163"/>
    </source>
</evidence>
<evidence type="ECO:0000256" key="7">
    <source>
        <dbReference type="ARBA" id="ARBA00023117"/>
    </source>
</evidence>
<evidence type="ECO:0000256" key="5">
    <source>
        <dbReference type="ARBA" id="ARBA00022853"/>
    </source>
</evidence>
<gene>
    <name evidence="15" type="ORF">AAG570_005352</name>
</gene>
<keyword evidence="11" id="KW-0012">Acyltransferase</keyword>
<dbReference type="SUPFAM" id="SSF55729">
    <property type="entry name" value="Acyl-CoA N-acyltransferases (Nat)"/>
    <property type="match status" value="1"/>
</dbReference>
<dbReference type="InterPro" id="IPR016181">
    <property type="entry name" value="Acyl_CoA_acyltransferase"/>
</dbReference>
<comment type="caution">
    <text evidence="15">The sequence shown here is derived from an EMBL/GenBank/DDBJ whole genome shotgun (WGS) entry which is preliminary data.</text>
</comment>
<evidence type="ECO:0000256" key="11">
    <source>
        <dbReference type="ARBA" id="ARBA00023315"/>
    </source>
</evidence>
<dbReference type="PROSITE" id="PS51186">
    <property type="entry name" value="GNAT"/>
    <property type="match status" value="1"/>
</dbReference>
<feature type="domain" description="Bromo" evidence="13">
    <location>
        <begin position="269"/>
        <end position="339"/>
    </location>
</feature>
<evidence type="ECO:0000313" key="15">
    <source>
        <dbReference type="EMBL" id="KAL1116883.1"/>
    </source>
</evidence>
<evidence type="ECO:0000256" key="10">
    <source>
        <dbReference type="ARBA" id="ARBA00023242"/>
    </source>
</evidence>
<evidence type="ECO:0000256" key="3">
    <source>
        <dbReference type="ARBA" id="ARBA00013184"/>
    </source>
</evidence>
<proteinExistence type="inferred from homology"/>
<dbReference type="PRINTS" id="PR00503">
    <property type="entry name" value="BROMODOMAIN"/>
</dbReference>
<evidence type="ECO:0000256" key="4">
    <source>
        <dbReference type="ARBA" id="ARBA00022679"/>
    </source>
</evidence>
<evidence type="ECO:0000256" key="1">
    <source>
        <dbReference type="ARBA" id="ARBA00004123"/>
    </source>
</evidence>
<dbReference type="PROSITE" id="PS00633">
    <property type="entry name" value="BROMODOMAIN_1"/>
    <property type="match status" value="1"/>
</dbReference>
<dbReference type="CDD" id="cd04301">
    <property type="entry name" value="NAT_SF"/>
    <property type="match status" value="1"/>
</dbReference>
<dbReference type="InterPro" id="IPR037800">
    <property type="entry name" value="GCN5"/>
</dbReference>
<dbReference type="Proteomes" id="UP001558652">
    <property type="component" value="Unassembled WGS sequence"/>
</dbReference>
<sequence>VFKETAAPDEVAKAEELAGVIEIKLVGNRLDAAVDKQTMLWLVGLQNVFSHQLPRMPIEYISRLVFDPTLALIKDKKPIGGICFRLFPTQGFSEIVFCAVSSNEQLKGYGTHLMNHLKEYHIRIDIYHFLTFADEFAIGYFKKQGFNKEMKLDSAVYQGFIKDYDGATLMHCQLNPRIVYTELSAVIRKQKEIVKGLLEQRKQEVQKVHPGLSCFREGVRTIPVESIPGIRETGWRPVLRTTRVSRLTEECSDPDTLYKLLKTVLHSIKNHELGWPFQKPVDKTAVPDYYDHIKYPMDLKTMSERLKSGYYTTRRLFIADMTRIFNNCRVYNSPETEYYMCANTLDRYFQAKMRELGLWDK</sequence>
<evidence type="ECO:0000256" key="8">
    <source>
        <dbReference type="ARBA" id="ARBA00023159"/>
    </source>
</evidence>
<name>A0ABD0YCV9_9HEMI</name>
<dbReference type="PANTHER" id="PTHR45750">
    <property type="entry name" value="GH11602P"/>
    <property type="match status" value="1"/>
</dbReference>
<dbReference type="AlphaFoldDB" id="A0ABD0YCV9"/>
<keyword evidence="9" id="KW-0804">Transcription</keyword>
<organism evidence="15 16">
    <name type="scientific">Ranatra chinensis</name>
    <dbReference type="NCBI Taxonomy" id="642074"/>
    <lineage>
        <taxon>Eukaryota</taxon>
        <taxon>Metazoa</taxon>
        <taxon>Ecdysozoa</taxon>
        <taxon>Arthropoda</taxon>
        <taxon>Hexapoda</taxon>
        <taxon>Insecta</taxon>
        <taxon>Pterygota</taxon>
        <taxon>Neoptera</taxon>
        <taxon>Paraneoptera</taxon>
        <taxon>Hemiptera</taxon>
        <taxon>Heteroptera</taxon>
        <taxon>Panheteroptera</taxon>
        <taxon>Nepomorpha</taxon>
        <taxon>Nepidae</taxon>
        <taxon>Ranatrinae</taxon>
        <taxon>Ranatra</taxon>
    </lineage>
</organism>
<keyword evidence="7 12" id="KW-0103">Bromodomain</keyword>
<dbReference type="GO" id="GO:0061733">
    <property type="term" value="F:protein-lysine-acetyltransferase activity"/>
    <property type="evidence" value="ECO:0007669"/>
    <property type="project" value="UniProtKB-EC"/>
</dbReference>
<dbReference type="InterPro" id="IPR000182">
    <property type="entry name" value="GNAT_dom"/>
</dbReference>
<keyword evidence="8" id="KW-0010">Activator</keyword>
<comment type="subcellular location">
    <subcellularLocation>
        <location evidence="1">Nucleus</location>
    </subcellularLocation>
</comment>
<dbReference type="GO" id="GO:0005634">
    <property type="term" value="C:nucleus"/>
    <property type="evidence" value="ECO:0007669"/>
    <property type="project" value="UniProtKB-SubCell"/>
</dbReference>
<dbReference type="EMBL" id="JBFDAA010000017">
    <property type="protein sequence ID" value="KAL1116883.1"/>
    <property type="molecule type" value="Genomic_DNA"/>
</dbReference>
<dbReference type="InterPro" id="IPR001487">
    <property type="entry name" value="Bromodomain"/>
</dbReference>
<dbReference type="Gene3D" id="1.20.920.10">
    <property type="entry name" value="Bromodomain-like"/>
    <property type="match status" value="1"/>
</dbReference>
<dbReference type="Pfam" id="PF00583">
    <property type="entry name" value="Acetyltransf_1"/>
    <property type="match status" value="1"/>
</dbReference>
<keyword evidence="4" id="KW-0808">Transferase</keyword>
<dbReference type="CDD" id="cd05509">
    <property type="entry name" value="Bromo_gcn5_like"/>
    <property type="match status" value="1"/>
</dbReference>
<dbReference type="InterPro" id="IPR018359">
    <property type="entry name" value="Bromodomain_CS"/>
</dbReference>
<dbReference type="InterPro" id="IPR036427">
    <property type="entry name" value="Bromodomain-like_sf"/>
</dbReference>
<keyword evidence="5" id="KW-0156">Chromatin regulator</keyword>
<evidence type="ECO:0000256" key="2">
    <source>
        <dbReference type="ARBA" id="ARBA00008607"/>
    </source>
</evidence>
<accession>A0ABD0YCV9</accession>
<dbReference type="PROSITE" id="PS50014">
    <property type="entry name" value="BROMODOMAIN_2"/>
    <property type="match status" value="1"/>
</dbReference>
<comment type="similarity">
    <text evidence="2">Belongs to the acetyltransferase family. GCN5 subfamily.</text>
</comment>
<dbReference type="PANTHER" id="PTHR45750:SF3">
    <property type="entry name" value="HISTONE ACETYLTRANSFERASE"/>
    <property type="match status" value="1"/>
</dbReference>
<dbReference type="FunFam" id="3.40.630.30:FF:000004">
    <property type="entry name" value="Histone acetyltransferase KAT2A"/>
    <property type="match status" value="1"/>
</dbReference>
<dbReference type="Gene3D" id="3.40.630.30">
    <property type="match status" value="1"/>
</dbReference>
<protein>
    <recommendedName>
        <fullName evidence="3">histone acetyltransferase</fullName>
        <ecNumber evidence="3">2.3.1.48</ecNumber>
    </recommendedName>
</protein>
<reference evidence="15 16" key="1">
    <citation type="submission" date="2024-07" db="EMBL/GenBank/DDBJ databases">
        <title>Chromosome-level genome assembly of the water stick insect Ranatra chinensis (Heteroptera: Nepidae).</title>
        <authorList>
            <person name="Liu X."/>
        </authorList>
    </citation>
    <scope>NUCLEOTIDE SEQUENCE [LARGE SCALE GENOMIC DNA]</scope>
    <source>
        <strain evidence="15">Cailab_2021Rc</strain>
        <tissue evidence="15">Muscle</tissue>
    </source>
</reference>
<keyword evidence="16" id="KW-1185">Reference proteome</keyword>
<evidence type="ECO:0000256" key="12">
    <source>
        <dbReference type="PROSITE-ProRule" id="PRU00035"/>
    </source>
</evidence>
<evidence type="ECO:0000259" key="14">
    <source>
        <dbReference type="PROSITE" id="PS51186"/>
    </source>
</evidence>
<dbReference type="Pfam" id="PF00439">
    <property type="entry name" value="Bromodomain"/>
    <property type="match status" value="1"/>
</dbReference>
<evidence type="ECO:0000256" key="6">
    <source>
        <dbReference type="ARBA" id="ARBA00023015"/>
    </source>
</evidence>
<evidence type="ECO:0000313" key="16">
    <source>
        <dbReference type="Proteomes" id="UP001558652"/>
    </source>
</evidence>
<evidence type="ECO:0000259" key="13">
    <source>
        <dbReference type="PROSITE" id="PS50014"/>
    </source>
</evidence>
<dbReference type="GO" id="GO:0006338">
    <property type="term" value="P:chromatin remodeling"/>
    <property type="evidence" value="ECO:0007669"/>
    <property type="project" value="UniProtKB-ARBA"/>
</dbReference>
<keyword evidence="6" id="KW-0805">Transcription regulation</keyword>
<feature type="non-terminal residue" evidence="15">
    <location>
        <position position="1"/>
    </location>
</feature>
<dbReference type="EC" id="2.3.1.48" evidence="3"/>
<dbReference type="SUPFAM" id="SSF47370">
    <property type="entry name" value="Bromodomain"/>
    <property type="match status" value="1"/>
</dbReference>
<keyword evidence="10" id="KW-0539">Nucleus</keyword>
<dbReference type="SMART" id="SM00297">
    <property type="entry name" value="BROMO"/>
    <property type="match status" value="1"/>
</dbReference>
<feature type="domain" description="N-acetyltransferase" evidence="14">
    <location>
        <begin position="32"/>
        <end position="175"/>
    </location>
</feature>